<dbReference type="GO" id="GO:0006508">
    <property type="term" value="P:proteolysis"/>
    <property type="evidence" value="ECO:0007669"/>
    <property type="project" value="UniProtKB-KW"/>
</dbReference>
<dbReference type="PANTHER" id="PTHR43343">
    <property type="entry name" value="PEPTIDASE S12"/>
    <property type="match status" value="1"/>
</dbReference>
<dbReference type="EC" id="3.4.21.107" evidence="4"/>
<proteinExistence type="inferred from homology"/>
<gene>
    <name evidence="4" type="ORF">GGD53_002976</name>
</gene>
<comment type="caution">
    <text evidence="4">The sequence shown here is derived from an EMBL/GenBank/DDBJ whole genome shotgun (WGS) entry which is preliminary data.</text>
</comment>
<name>A0A7W6MHJ3_9HYPH</name>
<evidence type="ECO:0000313" key="5">
    <source>
        <dbReference type="Proteomes" id="UP000524492"/>
    </source>
</evidence>
<evidence type="ECO:0000313" key="4">
    <source>
        <dbReference type="EMBL" id="MBB4192816.1"/>
    </source>
</evidence>
<keyword evidence="2 4" id="KW-0645">Protease</keyword>
<keyword evidence="5" id="KW-1185">Reference proteome</keyword>
<dbReference type="InterPro" id="IPR051201">
    <property type="entry name" value="Chloro_Bact_Ser_Proteases"/>
</dbReference>
<keyword evidence="3 4" id="KW-0378">Hydrolase</keyword>
<dbReference type="Gene3D" id="2.40.10.10">
    <property type="entry name" value="Trypsin-like serine proteases"/>
    <property type="match status" value="2"/>
</dbReference>
<dbReference type="GO" id="GO:0004252">
    <property type="term" value="F:serine-type endopeptidase activity"/>
    <property type="evidence" value="ECO:0007669"/>
    <property type="project" value="InterPro"/>
</dbReference>
<dbReference type="SUPFAM" id="SSF50494">
    <property type="entry name" value="Trypsin-like serine proteases"/>
    <property type="match status" value="1"/>
</dbReference>
<dbReference type="RefSeq" id="WP_184457109.1">
    <property type="nucleotide sequence ID" value="NZ_JACIFV010000009.1"/>
</dbReference>
<evidence type="ECO:0000256" key="1">
    <source>
        <dbReference type="ARBA" id="ARBA00010541"/>
    </source>
</evidence>
<reference evidence="4 5" key="1">
    <citation type="submission" date="2020-08" db="EMBL/GenBank/DDBJ databases">
        <title>Genomic Encyclopedia of Type Strains, Phase IV (KMG-V): Genome sequencing to study the core and pangenomes of soil and plant-associated prokaryotes.</title>
        <authorList>
            <person name="Whitman W."/>
        </authorList>
    </citation>
    <scope>NUCLEOTIDE SEQUENCE [LARGE SCALE GENOMIC DNA]</scope>
    <source>
        <strain evidence="4 5">SEMIA 4074</strain>
    </source>
</reference>
<dbReference type="InterPro" id="IPR043504">
    <property type="entry name" value="Peptidase_S1_PA_chymotrypsin"/>
</dbReference>
<accession>A0A7W6MHJ3</accession>
<dbReference type="Proteomes" id="UP000524492">
    <property type="component" value="Unassembled WGS sequence"/>
</dbReference>
<evidence type="ECO:0000256" key="3">
    <source>
        <dbReference type="ARBA" id="ARBA00022801"/>
    </source>
</evidence>
<comment type="similarity">
    <text evidence="1">Belongs to the peptidase S1C family.</text>
</comment>
<dbReference type="PANTHER" id="PTHR43343:SF3">
    <property type="entry name" value="PROTEASE DO-LIKE 8, CHLOROPLASTIC"/>
    <property type="match status" value="1"/>
</dbReference>
<evidence type="ECO:0000256" key="2">
    <source>
        <dbReference type="ARBA" id="ARBA00022670"/>
    </source>
</evidence>
<dbReference type="InterPro" id="IPR009003">
    <property type="entry name" value="Peptidase_S1_PA"/>
</dbReference>
<dbReference type="Pfam" id="PF13365">
    <property type="entry name" value="Trypsin_2"/>
    <property type="match status" value="1"/>
</dbReference>
<dbReference type="AlphaFoldDB" id="A0A7W6MHJ3"/>
<organism evidence="4 5">
    <name type="scientific">Rhizobium aethiopicum</name>
    <dbReference type="NCBI Taxonomy" id="1138170"/>
    <lineage>
        <taxon>Bacteria</taxon>
        <taxon>Pseudomonadati</taxon>
        <taxon>Pseudomonadota</taxon>
        <taxon>Alphaproteobacteria</taxon>
        <taxon>Hyphomicrobiales</taxon>
        <taxon>Rhizobiaceae</taxon>
        <taxon>Rhizobium/Agrobacterium group</taxon>
        <taxon>Rhizobium</taxon>
    </lineage>
</organism>
<protein>
    <submittedName>
        <fullName evidence="4">Serine protease Do</fullName>
        <ecNumber evidence="4">3.4.21.107</ecNumber>
    </submittedName>
</protein>
<dbReference type="EMBL" id="JACIFV010000009">
    <property type="protein sequence ID" value="MBB4192816.1"/>
    <property type="molecule type" value="Genomic_DNA"/>
</dbReference>
<dbReference type="InterPro" id="IPR001940">
    <property type="entry name" value="Peptidase_S1C"/>
</dbReference>
<dbReference type="PRINTS" id="PR00834">
    <property type="entry name" value="PROTEASES2C"/>
</dbReference>
<sequence>MRFYRYAAVAVLTFAITMFGVVALAVPSQPVYTTVTNTIVQAPATTSEDSSIKISVGNGLGSGVHIGGGNIVTAAHVIDDAKTVKIKTNAGIESDATVLWVNKDYDIALIHTDGNVAGSSELDCREPRFGEQIQAVGNPLGMEFIASFGRVAGAGRQLGNWKSVVVTDMTTVMGQSGGGIFANDGRVVGINVGVTLAPLKSGKDAAGADTYTPTMTGFGFVVPASVVCDLLARRAS</sequence>